<evidence type="ECO:0000313" key="2">
    <source>
        <dbReference type="Proteomes" id="UP000198535"/>
    </source>
</evidence>
<evidence type="ECO:0000313" key="1">
    <source>
        <dbReference type="EMBL" id="SFM90879.1"/>
    </source>
</evidence>
<proteinExistence type="predicted"/>
<dbReference type="RefSeq" id="WP_091938040.1">
    <property type="nucleotide sequence ID" value="NZ_FOUJ01000007.1"/>
</dbReference>
<accession>A0A1I4UPE8</accession>
<sequence length="403" mass="46223">MQPELDFDYQARNDEIFDPKSSVLNTGNFTVPGQGQKPDYCHMPFIGYLHSSGNSAIEMIVSCKLWRCPSCYRLKVDSEVFKYAVLLECYSLVTGDRPFRAVASMSNDQAYNLTLEDLRAFRRNAKDRLKRSGVTAGFKLDHPFRIKKRVQKAIRALCGEDTTSGGFWDYILNPSSIDTINNYLETDFKSWRDLVNFSPHVHYLLFPGHQKITGDKNIVLTKLQANDGSYTLDSVRDVVKHIRYLITHCGILVNAGKSRFEPADVFGDLHNWKPEEYLTPEEIQDIQSAVLHVLNEKRTKPYTVGEDGELCYLGEEAPSNEKLRDLGYLPINDFIAYDEFTGECLDAWLKSIKNQSNADYVYYLVSEYSRILKDDTIPQKKRRLFLGDLRDPPDSFKITTLNV</sequence>
<keyword evidence="2" id="KW-1185">Reference proteome</keyword>
<dbReference type="AlphaFoldDB" id="A0A1I4UPE8"/>
<protein>
    <submittedName>
        <fullName evidence="1">Uncharacterized protein</fullName>
    </submittedName>
</protein>
<organism evidence="1 2">
    <name type="scientific">Methanolobus profundi</name>
    <dbReference type="NCBI Taxonomy" id="487685"/>
    <lineage>
        <taxon>Archaea</taxon>
        <taxon>Methanobacteriati</taxon>
        <taxon>Methanobacteriota</taxon>
        <taxon>Stenosarchaea group</taxon>
        <taxon>Methanomicrobia</taxon>
        <taxon>Methanosarcinales</taxon>
        <taxon>Methanosarcinaceae</taxon>
        <taxon>Methanolobus</taxon>
    </lineage>
</organism>
<dbReference type="EMBL" id="FOUJ01000007">
    <property type="protein sequence ID" value="SFM90879.1"/>
    <property type="molecule type" value="Genomic_DNA"/>
</dbReference>
<dbReference type="Proteomes" id="UP000198535">
    <property type="component" value="Unassembled WGS sequence"/>
</dbReference>
<reference evidence="2" key="1">
    <citation type="submission" date="2016-10" db="EMBL/GenBank/DDBJ databases">
        <authorList>
            <person name="Varghese N."/>
            <person name="Submissions S."/>
        </authorList>
    </citation>
    <scope>NUCLEOTIDE SEQUENCE [LARGE SCALE GENOMIC DNA]</scope>
    <source>
        <strain evidence="2">Mob M</strain>
    </source>
</reference>
<dbReference type="OrthoDB" id="141705at2157"/>
<gene>
    <name evidence="1" type="ORF">SAMN04488696_2827</name>
</gene>
<name>A0A1I4UPE8_9EURY</name>